<sequence length="82" mass="9219">MKKENAPGRKQILAEISKIRDALAELDGFFRKADEDISLDPEDPRQGIGRLPGLDRLMFLIPCVIKRLAEDLSQIQEGDISL</sequence>
<proteinExistence type="predicted"/>
<organism evidence="1 2">
    <name type="scientific">Candidatus Brocadia fulgida</name>
    <dbReference type="NCBI Taxonomy" id="380242"/>
    <lineage>
        <taxon>Bacteria</taxon>
        <taxon>Pseudomonadati</taxon>
        <taxon>Planctomycetota</taxon>
        <taxon>Candidatus Brocadiia</taxon>
        <taxon>Candidatus Brocadiales</taxon>
        <taxon>Candidatus Brocadiaceae</taxon>
        <taxon>Candidatus Brocadia</taxon>
    </lineage>
</organism>
<protein>
    <submittedName>
        <fullName evidence="1">Uncharacterized protein</fullName>
    </submittedName>
</protein>
<comment type="caution">
    <text evidence="1">The sequence shown here is derived from an EMBL/GenBank/DDBJ whole genome shotgun (WGS) entry which is preliminary data.</text>
</comment>
<dbReference type="Proteomes" id="UP000034954">
    <property type="component" value="Unassembled WGS sequence"/>
</dbReference>
<dbReference type="AlphaFoldDB" id="A0A0M2UWR5"/>
<gene>
    <name evidence="1" type="ORF">BROFUL_00986</name>
</gene>
<name>A0A0M2UWR5_9BACT</name>
<dbReference type="EMBL" id="LAQJ01000118">
    <property type="protein sequence ID" value="KKO20277.1"/>
    <property type="molecule type" value="Genomic_DNA"/>
</dbReference>
<keyword evidence="2" id="KW-1185">Reference proteome</keyword>
<accession>A0A0M2UWR5</accession>
<evidence type="ECO:0000313" key="1">
    <source>
        <dbReference type="EMBL" id="KKO20277.1"/>
    </source>
</evidence>
<reference evidence="1 2" key="1">
    <citation type="journal article" date="2013" name="BMC Microbiol.">
        <title>Identification of the type II cytochrome c maturation pathway in anammox bacteria by comparative genomics.</title>
        <authorList>
            <person name="Ferousi C."/>
            <person name="Speth D.R."/>
            <person name="Reimann J."/>
            <person name="Op den Camp H.J."/>
            <person name="Allen J.W."/>
            <person name="Keltjens J.T."/>
            <person name="Jetten M.S."/>
        </authorList>
    </citation>
    <scope>NUCLEOTIDE SEQUENCE [LARGE SCALE GENOMIC DNA]</scope>
    <source>
        <strain evidence="1">RU1</strain>
    </source>
</reference>
<evidence type="ECO:0000313" key="2">
    <source>
        <dbReference type="Proteomes" id="UP000034954"/>
    </source>
</evidence>